<dbReference type="AlphaFoldDB" id="D5EG73"/>
<dbReference type="SFLD" id="SFLDG01082">
    <property type="entry name" value="B12-binding_domain_containing"/>
    <property type="match status" value="1"/>
</dbReference>
<evidence type="ECO:0000256" key="2">
    <source>
        <dbReference type="ARBA" id="ARBA00022485"/>
    </source>
</evidence>
<dbReference type="FunFam" id="3.80.30.20:FF:000001">
    <property type="entry name" value="tRNA-2-methylthio-N(6)-dimethylallyladenosine synthase 2"/>
    <property type="match status" value="1"/>
</dbReference>
<evidence type="ECO:0000256" key="7">
    <source>
        <dbReference type="ARBA" id="ARBA00023014"/>
    </source>
</evidence>
<evidence type="ECO:0000256" key="4">
    <source>
        <dbReference type="ARBA" id="ARBA00022691"/>
    </source>
</evidence>
<dbReference type="SMART" id="SM00729">
    <property type="entry name" value="Elp3"/>
    <property type="match status" value="1"/>
</dbReference>
<dbReference type="PROSITE" id="PS51918">
    <property type="entry name" value="RADICAL_SAM"/>
    <property type="match status" value="1"/>
</dbReference>
<evidence type="ECO:0000256" key="6">
    <source>
        <dbReference type="ARBA" id="ARBA00023004"/>
    </source>
</evidence>
<dbReference type="PROSITE" id="PS51449">
    <property type="entry name" value="MTTASE_N"/>
    <property type="match status" value="1"/>
</dbReference>
<dbReference type="RefSeq" id="WP_013048818.1">
    <property type="nucleotide sequence ID" value="NC_014011.1"/>
</dbReference>
<dbReference type="GO" id="GO:0051539">
    <property type="term" value="F:4 iron, 4 sulfur cluster binding"/>
    <property type="evidence" value="ECO:0007669"/>
    <property type="project" value="UniProtKB-KW"/>
</dbReference>
<keyword evidence="7" id="KW-0411">Iron-sulfur</keyword>
<evidence type="ECO:0000256" key="3">
    <source>
        <dbReference type="ARBA" id="ARBA00022679"/>
    </source>
</evidence>
<evidence type="ECO:0000256" key="1">
    <source>
        <dbReference type="ARBA" id="ARBA00001966"/>
    </source>
</evidence>
<dbReference type="GO" id="GO:0035597">
    <property type="term" value="F:tRNA-2-methylthio-N(6)-dimethylallyladenosine(37) synthase activity"/>
    <property type="evidence" value="ECO:0007669"/>
    <property type="project" value="TreeGrafter"/>
</dbReference>
<evidence type="ECO:0000256" key="5">
    <source>
        <dbReference type="ARBA" id="ARBA00022723"/>
    </source>
</evidence>
<dbReference type="Gene3D" id="3.80.30.20">
    <property type="entry name" value="tm_1862 like domain"/>
    <property type="match status" value="1"/>
</dbReference>
<dbReference type="NCBIfam" id="TIGR01579">
    <property type="entry name" value="MiaB-like-C"/>
    <property type="match status" value="1"/>
</dbReference>
<dbReference type="InterPro" id="IPR005839">
    <property type="entry name" value="Methylthiotransferase"/>
</dbReference>
<dbReference type="PROSITE" id="PS01278">
    <property type="entry name" value="MTTASE_RADICAL"/>
    <property type="match status" value="1"/>
</dbReference>
<protein>
    <submittedName>
        <fullName evidence="10">MiaB-like tRNA modifying enzyme</fullName>
    </submittedName>
</protein>
<dbReference type="InterPro" id="IPR007197">
    <property type="entry name" value="rSAM"/>
</dbReference>
<feature type="domain" description="Radical SAM core" evidence="9">
    <location>
        <begin position="147"/>
        <end position="376"/>
    </location>
</feature>
<gene>
    <name evidence="10" type="ordered locus">Amico_1438</name>
</gene>
<keyword evidence="3" id="KW-0808">Transferase</keyword>
<keyword evidence="11" id="KW-1185">Reference proteome</keyword>
<accession>D5EG73</accession>
<dbReference type="InterPro" id="IPR058240">
    <property type="entry name" value="rSAM_sf"/>
</dbReference>
<evidence type="ECO:0000259" key="9">
    <source>
        <dbReference type="PROSITE" id="PS51918"/>
    </source>
</evidence>
<dbReference type="NCBIfam" id="TIGR00089">
    <property type="entry name" value="MiaB/RimO family radical SAM methylthiotransferase"/>
    <property type="match status" value="1"/>
</dbReference>
<comment type="cofactor">
    <cofactor evidence="1">
        <name>[4Fe-4S] cluster</name>
        <dbReference type="ChEBI" id="CHEBI:49883"/>
    </cofactor>
</comment>
<dbReference type="InterPro" id="IPR006467">
    <property type="entry name" value="MiaB-like_bact"/>
</dbReference>
<dbReference type="InterPro" id="IPR038135">
    <property type="entry name" value="Methylthiotransferase_N_sf"/>
</dbReference>
<dbReference type="Proteomes" id="UP000002366">
    <property type="component" value="Chromosome"/>
</dbReference>
<evidence type="ECO:0000259" key="8">
    <source>
        <dbReference type="PROSITE" id="PS51449"/>
    </source>
</evidence>
<dbReference type="STRING" id="572547.Amico_1438"/>
<dbReference type="GO" id="GO:0046872">
    <property type="term" value="F:metal ion binding"/>
    <property type="evidence" value="ECO:0007669"/>
    <property type="project" value="UniProtKB-KW"/>
</dbReference>
<dbReference type="InterPro" id="IPR013848">
    <property type="entry name" value="Methylthiotransferase_N"/>
</dbReference>
<organism evidence="10 11">
    <name type="scientific">Aminobacterium colombiense (strain DSM 12261 / ALA-1)</name>
    <dbReference type="NCBI Taxonomy" id="572547"/>
    <lineage>
        <taxon>Bacteria</taxon>
        <taxon>Thermotogati</taxon>
        <taxon>Synergistota</taxon>
        <taxon>Synergistia</taxon>
        <taxon>Synergistales</taxon>
        <taxon>Aminobacteriaceae</taxon>
        <taxon>Aminobacterium</taxon>
    </lineage>
</organism>
<keyword evidence="2" id="KW-0004">4Fe-4S</keyword>
<keyword evidence="5" id="KW-0479">Metal-binding</keyword>
<keyword evidence="4" id="KW-0949">S-adenosyl-L-methionine</keyword>
<dbReference type="KEGG" id="aco:Amico_1438"/>
<evidence type="ECO:0000313" key="10">
    <source>
        <dbReference type="EMBL" id="ADE57555.1"/>
    </source>
</evidence>
<name>D5EG73_AMICL</name>
<keyword evidence="6" id="KW-0408">Iron</keyword>
<dbReference type="InterPro" id="IPR023404">
    <property type="entry name" value="rSAM_horseshoe"/>
</dbReference>
<dbReference type="CDD" id="cd01335">
    <property type="entry name" value="Radical_SAM"/>
    <property type="match status" value="1"/>
</dbReference>
<dbReference type="Gene3D" id="3.40.50.12160">
    <property type="entry name" value="Methylthiotransferase, N-terminal domain"/>
    <property type="match status" value="1"/>
</dbReference>
<dbReference type="SUPFAM" id="SSF102114">
    <property type="entry name" value="Radical SAM enzymes"/>
    <property type="match status" value="1"/>
</dbReference>
<dbReference type="InterPro" id="IPR020612">
    <property type="entry name" value="Methylthiotransferase_CS"/>
</dbReference>
<proteinExistence type="predicted"/>
<dbReference type="HOGENOM" id="CLU_018697_1_0_0"/>
<dbReference type="PANTHER" id="PTHR43020">
    <property type="entry name" value="CDK5 REGULATORY SUBUNIT-ASSOCIATED PROTEIN 1"/>
    <property type="match status" value="1"/>
</dbReference>
<sequence length="434" mass="48340">MKGALQGKKINIMAMGCRSNQSEADSLASMLKRTGAEIVKAPPYDAAVLITCTVTAIADKKSRQLLRRLRRQSPEALLVATGCWAQKADPNLAQRLGVDLLVGNRQKWQIPSLLNHALGEKRPLPLTIVRNDILHSEEWDHLFQFQPLLHSRAFVKIQDGCNHFCSYCVIPFVRGEPVSRPLNSVLEEVRSIADSGCTEVVLTGVHLGLYGQFGEVSLGELVRQAGAIPGVERIRFGSLEPFGINDELLSALAETPQFCPHLHLPLQSGDDTVLQRMRRGYSPLEYMASVERARHYLGSRIHISTDVLVGFPGEDERAFANTLSFMKEVAFGKVHVFPYSSREGTRAASFDDHLPRHVVQERVHKVMEMGEQLFREYCSQWVGEEISVFIEDAAETGSTGLTPFFVKAVVPQMVSPGRIIKTLTRSYDSEQLYG</sequence>
<dbReference type="eggNOG" id="COG0621">
    <property type="taxonomic scope" value="Bacteria"/>
</dbReference>
<dbReference type="EMBL" id="CP001997">
    <property type="protein sequence ID" value="ADE57555.1"/>
    <property type="molecule type" value="Genomic_DNA"/>
</dbReference>
<dbReference type="InterPro" id="IPR006638">
    <property type="entry name" value="Elp3/MiaA/NifB-like_rSAM"/>
</dbReference>
<dbReference type="OrthoDB" id="9805215at2"/>
<feature type="domain" description="MTTase N-terminal" evidence="8">
    <location>
        <begin position="8"/>
        <end position="119"/>
    </location>
</feature>
<dbReference type="SFLD" id="SFLDS00029">
    <property type="entry name" value="Radical_SAM"/>
    <property type="match status" value="1"/>
</dbReference>
<reference evidence="10 11" key="1">
    <citation type="journal article" date="2010" name="Stand. Genomic Sci.">
        <title>Complete genome sequence of Aminobacterium colombiense type strain (ALA-1).</title>
        <authorList>
            <person name="Chertkov O."/>
            <person name="Sikorski J."/>
            <person name="Brambilla E."/>
            <person name="Lapidus A."/>
            <person name="Copeland A."/>
            <person name="Glavina Del Rio T."/>
            <person name="Nolan M."/>
            <person name="Lucas S."/>
            <person name="Tice H."/>
            <person name="Cheng J.F."/>
            <person name="Han C."/>
            <person name="Detter J.C."/>
            <person name="Bruce D."/>
            <person name="Tapia R."/>
            <person name="Goodwin L."/>
            <person name="Pitluck S."/>
            <person name="Liolios K."/>
            <person name="Ivanova N."/>
            <person name="Mavromatis K."/>
            <person name="Ovchinnikova G."/>
            <person name="Pati A."/>
            <person name="Chen A."/>
            <person name="Palaniappan K."/>
            <person name="Land M."/>
            <person name="Hauser L."/>
            <person name="Chang Y.J."/>
            <person name="Jeffries C.D."/>
            <person name="Spring S."/>
            <person name="Rohde M."/>
            <person name="Goker M."/>
            <person name="Bristow J."/>
            <person name="Eisen J.A."/>
            <person name="Markowitz V."/>
            <person name="Hugenholtz P."/>
            <person name="Kyrpides N.C."/>
            <person name="Klenk H.P."/>
        </authorList>
    </citation>
    <scope>NUCLEOTIDE SEQUENCE [LARGE SCALE GENOMIC DNA]</scope>
    <source>
        <strain evidence="11">DSM 12261 / ALA-1</strain>
    </source>
</reference>
<evidence type="ECO:0000313" key="11">
    <source>
        <dbReference type="Proteomes" id="UP000002366"/>
    </source>
</evidence>
<dbReference type="Pfam" id="PF00919">
    <property type="entry name" value="UPF0004"/>
    <property type="match status" value="1"/>
</dbReference>
<dbReference type="SFLD" id="SFLDG01061">
    <property type="entry name" value="methylthiotransferase"/>
    <property type="match status" value="1"/>
</dbReference>
<dbReference type="PANTHER" id="PTHR43020:SF2">
    <property type="entry name" value="MITOCHONDRIAL TRNA METHYLTHIOTRANSFERASE CDK5RAP1"/>
    <property type="match status" value="1"/>
</dbReference>
<dbReference type="Pfam" id="PF04055">
    <property type="entry name" value="Radical_SAM"/>
    <property type="match status" value="1"/>
</dbReference>
<dbReference type="GO" id="GO:0005829">
    <property type="term" value="C:cytosol"/>
    <property type="evidence" value="ECO:0007669"/>
    <property type="project" value="TreeGrafter"/>
</dbReference>